<evidence type="ECO:0000256" key="4">
    <source>
        <dbReference type="ARBA" id="ARBA00022679"/>
    </source>
</evidence>
<sequence>MKFEETFTAYLMGDEGKDLNECCHFAYKRLKKGLNICRHLNDDDGHNQILPHQSCQRCDEMFFSELKTEASKMDDCFSLRVGKLVNLHLTSGMQRFISCFFQWVKDDQQTLMDKGWMLIQFVVMNAIALRKILHKYDKVHKSSNGTKFKSKLVAERLEITQSPWLIELLAFYMNLNGSNSVTSNKLFGPLSFDLNITDEESLLTVMLPNSEKLEHDLTCAICLDIVFQPYALRCGHVFCKSCACSAASVLIIEGLKSASQEARCPLCRENGVYANAVCMSELASLLQERCKERYKARVIEEREKVVKQTKEYWEEQTNMKFEEIFTTYLAEEGKELNKCCHFSYKRLKKDLNFCRLHKHSIQIEPHGESCHRKNYYNSNYDILLIKPTPICTRFVDLGCVLYTGQDKTDKICSMFDRTFMEQAKIRFFLFVFTVGCDQMFFSELKTEASKMADCFSLRVRKLVHLHLTTGTQRFISCFFQCVKNDQQSLMEKGWMLIQFVVMNVIALRKLLNKYDKVHKSVNGAKFKSRLAVERLDITQSPWLIELVAFYMNLKGSNVVMSDKLFGPLSFDLNTTDEVSLLTVMLPDSEKLEHDLTCAVCLDIVFQPYALKCGHLFCKSCACSAASVLIIKGLKSASQKDRCPICREVGISCSCDNCIK</sequence>
<evidence type="ECO:0000256" key="5">
    <source>
        <dbReference type="ARBA" id="ARBA00022723"/>
    </source>
</evidence>
<dbReference type="Pfam" id="PF13445">
    <property type="entry name" value="zf-RING_UBOX"/>
    <property type="match status" value="1"/>
</dbReference>
<dbReference type="PANTHER" id="PTHR46764:SF5">
    <property type="entry name" value="RING-TYPE E3 UBIQUITIN TRANSFERASE"/>
    <property type="match status" value="1"/>
</dbReference>
<dbReference type="InterPro" id="IPR001841">
    <property type="entry name" value="Znf_RING"/>
</dbReference>
<evidence type="ECO:0000256" key="9">
    <source>
        <dbReference type="PROSITE-ProRule" id="PRU00175"/>
    </source>
</evidence>
<evidence type="ECO:0000259" key="11">
    <source>
        <dbReference type="PROSITE" id="PS51382"/>
    </source>
</evidence>
<dbReference type="InterPro" id="IPR033326">
    <property type="entry name" value="BAH1"/>
</dbReference>
<evidence type="ECO:0000313" key="12">
    <source>
        <dbReference type="EMBL" id="KAJ9555124.1"/>
    </source>
</evidence>
<comment type="catalytic activity">
    <reaction evidence="1">
        <text>S-ubiquitinyl-[E2 ubiquitin-conjugating enzyme]-L-cysteine + [acceptor protein]-L-lysine = [E2 ubiquitin-conjugating enzyme]-L-cysteine + N(6)-ubiquitinyl-[acceptor protein]-L-lysine.</text>
        <dbReference type="EC" id="2.3.2.27"/>
    </reaction>
</comment>
<evidence type="ECO:0000256" key="3">
    <source>
        <dbReference type="ARBA" id="ARBA00012483"/>
    </source>
</evidence>
<dbReference type="PROSITE" id="PS00518">
    <property type="entry name" value="ZF_RING_1"/>
    <property type="match status" value="2"/>
</dbReference>
<keyword evidence="8" id="KW-0862">Zinc</keyword>
<feature type="domain" description="RING-type" evidence="10">
    <location>
        <begin position="219"/>
        <end position="268"/>
    </location>
</feature>
<evidence type="ECO:0000256" key="2">
    <source>
        <dbReference type="ARBA" id="ARBA00004906"/>
    </source>
</evidence>
<dbReference type="PANTHER" id="PTHR46764">
    <property type="entry name" value="E3 UBIQUITIN-PROTEIN LIGASE BAH1"/>
    <property type="match status" value="1"/>
</dbReference>
<accession>A0AA38WMF0</accession>
<keyword evidence="7" id="KW-0833">Ubl conjugation pathway</keyword>
<feature type="domain" description="RING-type" evidence="10">
    <location>
        <begin position="597"/>
        <end position="646"/>
    </location>
</feature>
<dbReference type="InterPro" id="IPR013083">
    <property type="entry name" value="Znf_RING/FYVE/PHD"/>
</dbReference>
<feature type="domain" description="SPX" evidence="11">
    <location>
        <begin position="319"/>
        <end position="528"/>
    </location>
</feature>
<evidence type="ECO:0000256" key="7">
    <source>
        <dbReference type="ARBA" id="ARBA00022786"/>
    </source>
</evidence>
<gene>
    <name evidence="12" type="ORF">OSB04_009738</name>
</gene>
<dbReference type="PROSITE" id="PS50089">
    <property type="entry name" value="ZF_RING_2"/>
    <property type="match status" value="2"/>
</dbReference>
<reference evidence="12" key="1">
    <citation type="submission" date="2023-03" db="EMBL/GenBank/DDBJ databases">
        <title>Chromosome-scale reference genome and RAD-based genetic map of yellow starthistle (Centaurea solstitialis) reveal putative structural variation and QTLs associated with invader traits.</title>
        <authorList>
            <person name="Reatini B."/>
            <person name="Cang F.A."/>
            <person name="Jiang Q."/>
            <person name="Mckibben M.T.W."/>
            <person name="Barker M.S."/>
            <person name="Rieseberg L.H."/>
            <person name="Dlugosch K.M."/>
        </authorList>
    </citation>
    <scope>NUCLEOTIDE SEQUENCE</scope>
    <source>
        <strain evidence="12">CAN-66</strain>
        <tissue evidence="12">Leaf</tissue>
    </source>
</reference>
<dbReference type="InterPro" id="IPR017907">
    <property type="entry name" value="Znf_RING_CS"/>
</dbReference>
<evidence type="ECO:0000256" key="8">
    <source>
        <dbReference type="ARBA" id="ARBA00022833"/>
    </source>
</evidence>
<dbReference type="EC" id="2.3.2.27" evidence="3"/>
<dbReference type="SUPFAM" id="SSF57850">
    <property type="entry name" value="RING/U-box"/>
    <property type="match status" value="2"/>
</dbReference>
<keyword evidence="5" id="KW-0479">Metal-binding</keyword>
<dbReference type="GO" id="GO:0008270">
    <property type="term" value="F:zinc ion binding"/>
    <property type="evidence" value="ECO:0007669"/>
    <property type="project" value="UniProtKB-KW"/>
</dbReference>
<dbReference type="AlphaFoldDB" id="A0AA38WMF0"/>
<keyword evidence="6 9" id="KW-0863">Zinc-finger</keyword>
<dbReference type="GO" id="GO:0061630">
    <property type="term" value="F:ubiquitin protein ligase activity"/>
    <property type="evidence" value="ECO:0007669"/>
    <property type="project" value="UniProtKB-EC"/>
</dbReference>
<dbReference type="Proteomes" id="UP001172457">
    <property type="component" value="Chromosome 3"/>
</dbReference>
<name>A0AA38WMF0_9ASTR</name>
<dbReference type="SMART" id="SM00184">
    <property type="entry name" value="RING"/>
    <property type="match status" value="2"/>
</dbReference>
<comment type="caution">
    <text evidence="12">The sequence shown here is derived from an EMBL/GenBank/DDBJ whole genome shotgun (WGS) entry which is preliminary data.</text>
</comment>
<comment type="pathway">
    <text evidence="2">Protein modification; protein ubiquitination.</text>
</comment>
<evidence type="ECO:0000313" key="13">
    <source>
        <dbReference type="Proteomes" id="UP001172457"/>
    </source>
</evidence>
<dbReference type="PROSITE" id="PS51382">
    <property type="entry name" value="SPX"/>
    <property type="match status" value="2"/>
</dbReference>
<dbReference type="CDD" id="cd23127">
    <property type="entry name" value="RING-HC_BAH1-like"/>
    <property type="match status" value="1"/>
</dbReference>
<proteinExistence type="predicted"/>
<keyword evidence="4" id="KW-0808">Transferase</keyword>
<evidence type="ECO:0000256" key="6">
    <source>
        <dbReference type="ARBA" id="ARBA00022771"/>
    </source>
</evidence>
<evidence type="ECO:0000256" key="1">
    <source>
        <dbReference type="ARBA" id="ARBA00000900"/>
    </source>
</evidence>
<feature type="domain" description="SPX" evidence="11">
    <location>
        <begin position="1"/>
        <end position="150"/>
    </location>
</feature>
<dbReference type="InterPro" id="IPR027370">
    <property type="entry name" value="Znf-RING_euk"/>
</dbReference>
<evidence type="ECO:0000259" key="10">
    <source>
        <dbReference type="PROSITE" id="PS50089"/>
    </source>
</evidence>
<protein>
    <recommendedName>
        <fullName evidence="3">RING-type E3 ubiquitin transferase</fullName>
        <ecNumber evidence="3">2.3.2.27</ecNumber>
    </recommendedName>
</protein>
<dbReference type="Gene3D" id="3.30.40.10">
    <property type="entry name" value="Zinc/RING finger domain, C3HC4 (zinc finger)"/>
    <property type="match status" value="2"/>
</dbReference>
<dbReference type="InterPro" id="IPR004331">
    <property type="entry name" value="SPX_dom"/>
</dbReference>
<dbReference type="Pfam" id="PF00097">
    <property type="entry name" value="zf-C3HC4"/>
    <property type="match status" value="1"/>
</dbReference>
<keyword evidence="13" id="KW-1185">Reference proteome</keyword>
<dbReference type="EMBL" id="JARYMX010000003">
    <property type="protein sequence ID" value="KAJ9555124.1"/>
    <property type="molecule type" value="Genomic_DNA"/>
</dbReference>
<dbReference type="InterPro" id="IPR018957">
    <property type="entry name" value="Znf_C3HC4_RING-type"/>
</dbReference>
<organism evidence="12 13">
    <name type="scientific">Centaurea solstitialis</name>
    <name type="common">yellow star-thistle</name>
    <dbReference type="NCBI Taxonomy" id="347529"/>
    <lineage>
        <taxon>Eukaryota</taxon>
        <taxon>Viridiplantae</taxon>
        <taxon>Streptophyta</taxon>
        <taxon>Embryophyta</taxon>
        <taxon>Tracheophyta</taxon>
        <taxon>Spermatophyta</taxon>
        <taxon>Magnoliopsida</taxon>
        <taxon>eudicotyledons</taxon>
        <taxon>Gunneridae</taxon>
        <taxon>Pentapetalae</taxon>
        <taxon>asterids</taxon>
        <taxon>campanulids</taxon>
        <taxon>Asterales</taxon>
        <taxon>Asteraceae</taxon>
        <taxon>Carduoideae</taxon>
        <taxon>Cardueae</taxon>
        <taxon>Centaureinae</taxon>
        <taxon>Centaurea</taxon>
    </lineage>
</organism>